<dbReference type="AlphaFoldDB" id="A0A0R1NV12"/>
<keyword evidence="1" id="KW-1133">Transmembrane helix</keyword>
<name>A0A0R1NV12_9LACO</name>
<reference evidence="2 3" key="1">
    <citation type="journal article" date="2015" name="Genome Announc.">
        <title>Expanding the biotechnology potential of lactobacilli through comparative genomics of 213 strains and associated genera.</title>
        <authorList>
            <person name="Sun Z."/>
            <person name="Harris H.M."/>
            <person name="McCann A."/>
            <person name="Guo C."/>
            <person name="Argimon S."/>
            <person name="Zhang W."/>
            <person name="Yang X."/>
            <person name="Jeffery I.B."/>
            <person name="Cooney J.C."/>
            <person name="Kagawa T.F."/>
            <person name="Liu W."/>
            <person name="Song Y."/>
            <person name="Salvetti E."/>
            <person name="Wrobel A."/>
            <person name="Rasinkangas P."/>
            <person name="Parkhill J."/>
            <person name="Rea M.C."/>
            <person name="O'Sullivan O."/>
            <person name="Ritari J."/>
            <person name="Douillard F.P."/>
            <person name="Paul Ross R."/>
            <person name="Yang R."/>
            <person name="Briner A.E."/>
            <person name="Felis G.E."/>
            <person name="de Vos W.M."/>
            <person name="Barrangou R."/>
            <person name="Klaenhammer T.R."/>
            <person name="Caufield P.W."/>
            <person name="Cui Y."/>
            <person name="Zhang H."/>
            <person name="O'Toole P.W."/>
        </authorList>
    </citation>
    <scope>NUCLEOTIDE SEQUENCE [LARGE SCALE GENOMIC DNA]</scope>
    <source>
        <strain evidence="2 3">DSM 19906</strain>
    </source>
</reference>
<accession>A0A0R1NV12</accession>
<dbReference type="EMBL" id="AZEB01000014">
    <property type="protein sequence ID" value="KRL21541.1"/>
    <property type="molecule type" value="Genomic_DNA"/>
</dbReference>
<sequence>MELIVQIIIGLIVAFAAYNLIHYLFVTRPSRKRTALAQRVCNEAVETAVKKLVTSGDLTSFGNDDLRSEQIAEIWGRGVMAFEYHLPINKVTSTIPEFKEALSKALVTYGNEHHMHVHVEKTDRPVFMVTDMWQLDDRLHFDVAYLVNLTTVEYVDDLKRL</sequence>
<gene>
    <name evidence="2" type="ORF">FC98_GL000717</name>
</gene>
<dbReference type="Proteomes" id="UP000051439">
    <property type="component" value="Unassembled WGS sequence"/>
</dbReference>
<feature type="transmembrane region" description="Helical" evidence="1">
    <location>
        <begin position="6"/>
        <end position="26"/>
    </location>
</feature>
<proteinExistence type="predicted"/>
<keyword evidence="3" id="KW-1185">Reference proteome</keyword>
<dbReference type="RefSeq" id="WP_056949438.1">
    <property type="nucleotide sequence ID" value="NZ_AZEB01000014.1"/>
</dbReference>
<keyword evidence="1" id="KW-0472">Membrane</keyword>
<dbReference type="PATRIC" id="fig|1423766.4.peg.735"/>
<comment type="caution">
    <text evidence="2">The sequence shown here is derived from an EMBL/GenBank/DDBJ whole genome shotgun (WGS) entry which is preliminary data.</text>
</comment>
<organism evidence="2 3">
    <name type="scientific">Lentilactobacillus kisonensis DSM 19906 = JCM 15041</name>
    <dbReference type="NCBI Taxonomy" id="1423766"/>
    <lineage>
        <taxon>Bacteria</taxon>
        <taxon>Bacillati</taxon>
        <taxon>Bacillota</taxon>
        <taxon>Bacilli</taxon>
        <taxon>Lactobacillales</taxon>
        <taxon>Lactobacillaceae</taxon>
        <taxon>Lentilactobacillus</taxon>
    </lineage>
</organism>
<evidence type="ECO:0000256" key="1">
    <source>
        <dbReference type="SAM" id="Phobius"/>
    </source>
</evidence>
<evidence type="ECO:0000313" key="3">
    <source>
        <dbReference type="Proteomes" id="UP000051439"/>
    </source>
</evidence>
<keyword evidence="1" id="KW-0812">Transmembrane</keyword>
<protein>
    <submittedName>
        <fullName evidence="2">Uncharacterized protein</fullName>
    </submittedName>
</protein>
<evidence type="ECO:0000313" key="2">
    <source>
        <dbReference type="EMBL" id="KRL21541.1"/>
    </source>
</evidence>